<feature type="non-terminal residue" evidence="4">
    <location>
        <position position="451"/>
    </location>
</feature>
<protein>
    <recommendedName>
        <fullName evidence="5">Carbamoyltransferase domain-containing protein</fullName>
    </recommendedName>
</protein>
<dbReference type="PANTHER" id="PTHR34847">
    <property type="entry name" value="NODULATION PROTEIN U"/>
    <property type="match status" value="1"/>
</dbReference>
<feature type="domain" description="Carbamoyltransferase C-terminal" evidence="3">
    <location>
        <begin position="369"/>
        <end position="450"/>
    </location>
</feature>
<sequence>MIILGITNPPSNNAAAALVRDGEILSAVEEERFTRIKQSPNMFPINAIEWCLKNSGISYDEVDIIATTWDGYHSKKEIEYHFSEEQKAEADFFSDCMRIEKLYLNFIKKRFKNPRIVNVRHHLAHAASSCMVSGFEKSLFLTFDGRGEYESGIMGIYENGDFQILRRLSRYESLGEFYGKFTSLLGFKSHFEEGKTMGLAPYGNPIKSLMDIVKIDKSGKLIIDGHRITTLEQNSFLGDDPTKDERKDIAATAQYLLEKCALSLVEQLKEVSNISKICLAGGTALNIDVNSKILNSDGIEDIFIQPASSDAGGALGAALYVHHQYSSKKICAMEDAYLGPEIIHSKVEEYLENSNISYKQLSDVPNEIAKILSENKIVAWVQGRAEFGPRALGARSLLANPANPEMWKKLNKVKGREYWRPLAPSVIEEKTSDYFSNKKLKSPFMLLSSKV</sequence>
<evidence type="ECO:0000259" key="3">
    <source>
        <dbReference type="Pfam" id="PF16861"/>
    </source>
</evidence>
<name>A0A382G919_9ZZZZ</name>
<dbReference type="InterPro" id="IPR051338">
    <property type="entry name" value="NodU/CmcH_Carbamoyltrnsfr"/>
</dbReference>
<dbReference type="CDD" id="cd24098">
    <property type="entry name" value="ASKHA_NBD_TobZ_N"/>
    <property type="match status" value="1"/>
</dbReference>
<evidence type="ECO:0000259" key="2">
    <source>
        <dbReference type="Pfam" id="PF02543"/>
    </source>
</evidence>
<reference evidence="4" key="1">
    <citation type="submission" date="2018-05" db="EMBL/GenBank/DDBJ databases">
        <authorList>
            <person name="Lanie J.A."/>
            <person name="Ng W.-L."/>
            <person name="Kazmierczak K.M."/>
            <person name="Andrzejewski T.M."/>
            <person name="Davidsen T.M."/>
            <person name="Wayne K.J."/>
            <person name="Tettelin H."/>
            <person name="Glass J.I."/>
            <person name="Rusch D."/>
            <person name="Podicherti R."/>
            <person name="Tsui H.-C.T."/>
            <person name="Winkler M.E."/>
        </authorList>
    </citation>
    <scope>NUCLEOTIDE SEQUENCE</scope>
</reference>
<comment type="similarity">
    <text evidence="1">Belongs to the NodU/CmcH family.</text>
</comment>
<evidence type="ECO:0008006" key="5">
    <source>
        <dbReference type="Google" id="ProtNLM"/>
    </source>
</evidence>
<proteinExistence type="inferred from homology"/>
<accession>A0A382G919</accession>
<dbReference type="Gene3D" id="3.90.870.20">
    <property type="entry name" value="Carbamoyltransferase, C-terminal domain"/>
    <property type="match status" value="1"/>
</dbReference>
<organism evidence="4">
    <name type="scientific">marine metagenome</name>
    <dbReference type="NCBI Taxonomy" id="408172"/>
    <lineage>
        <taxon>unclassified sequences</taxon>
        <taxon>metagenomes</taxon>
        <taxon>ecological metagenomes</taxon>
    </lineage>
</organism>
<dbReference type="InterPro" id="IPR003696">
    <property type="entry name" value="Carbtransf_dom"/>
</dbReference>
<evidence type="ECO:0000256" key="1">
    <source>
        <dbReference type="ARBA" id="ARBA00006129"/>
    </source>
</evidence>
<evidence type="ECO:0000313" key="4">
    <source>
        <dbReference type="EMBL" id="SVB71748.1"/>
    </source>
</evidence>
<feature type="domain" description="Carbamoyltransferase" evidence="2">
    <location>
        <begin position="4"/>
        <end position="319"/>
    </location>
</feature>
<dbReference type="Pfam" id="PF02543">
    <property type="entry name" value="Carbam_trans_N"/>
    <property type="match status" value="1"/>
</dbReference>
<dbReference type="EMBL" id="UINC01054260">
    <property type="protein sequence ID" value="SVB71748.1"/>
    <property type="molecule type" value="Genomic_DNA"/>
</dbReference>
<gene>
    <name evidence="4" type="ORF">METZ01_LOCUS224602</name>
</gene>
<dbReference type="PANTHER" id="PTHR34847:SF1">
    <property type="entry name" value="NODULATION PROTEIN U"/>
    <property type="match status" value="1"/>
</dbReference>
<dbReference type="Gene3D" id="3.30.420.40">
    <property type="match status" value="2"/>
</dbReference>
<dbReference type="InterPro" id="IPR031730">
    <property type="entry name" value="Carbam_trans_C"/>
</dbReference>
<dbReference type="InterPro" id="IPR038152">
    <property type="entry name" value="Carbam_trans_C_sf"/>
</dbReference>
<dbReference type="GO" id="GO:0003824">
    <property type="term" value="F:catalytic activity"/>
    <property type="evidence" value="ECO:0007669"/>
    <property type="project" value="InterPro"/>
</dbReference>
<dbReference type="InterPro" id="IPR043129">
    <property type="entry name" value="ATPase_NBD"/>
</dbReference>
<dbReference type="SUPFAM" id="SSF53067">
    <property type="entry name" value="Actin-like ATPase domain"/>
    <property type="match status" value="1"/>
</dbReference>
<dbReference type="AlphaFoldDB" id="A0A382G919"/>
<dbReference type="Pfam" id="PF16861">
    <property type="entry name" value="Carbam_trans_C"/>
    <property type="match status" value="1"/>
</dbReference>